<evidence type="ECO:0000259" key="9">
    <source>
        <dbReference type="Pfam" id="PF01699"/>
    </source>
</evidence>
<keyword evidence="3 8" id="KW-0812">Transmembrane</keyword>
<gene>
    <name evidence="10" type="ORF">ACAT0790_LOCUS66866</name>
</gene>
<feature type="region of interest" description="Disordered" evidence="7">
    <location>
        <begin position="909"/>
        <end position="944"/>
    </location>
</feature>
<dbReference type="GO" id="GO:0016020">
    <property type="term" value="C:membrane"/>
    <property type="evidence" value="ECO:0007669"/>
    <property type="project" value="InterPro"/>
</dbReference>
<evidence type="ECO:0000256" key="7">
    <source>
        <dbReference type="SAM" id="MobiDB-lite"/>
    </source>
</evidence>
<sequence>MTWTRSRICYRGGARGIFLPVTESEAELSKGVRAVIYSLLMVYCFLGVSIAADIFMSSIEVITSRRRQVEQRPGKFLTHKVWNATVANLSLMALGSSAPEIFLSVIDLIRNEFHAGALGPSTIVGSAAFNLFIIIAVCMLAIPNGSGRAVEQVSVFVVTAVFSLLAYLWLVFIVMYWTPDIVTIAEATITFAFLPLLIYLSWRVDLWGMAGLLPSCLRAIAEQEPAPSSQDGWQGGRQMNGYGVRRSMHSTVGDDRVRNDAMHDFVKMISASRGVGLSSVRTQSSVSSRSTTFTSASGQRVPMTNALQQPCVQFLASFQSMSSNMTAKSVWICRHGDLSSDIRAELSVYSIPAPLTVPQLVRTAPLVLQEWSPLLPADHCAEVDPAEALKARRKVLVKSGSVEVTFKSGEERKEISVEKPEACGDCEDFFLQLKDAQAVPSAFPLAVGPIDCTAVKVAPGGSRGKIKFACERIVVPGRAEPRAIEVVVLRIAGSAGLATCHYRTEPLSALPDCHYVPQEGTIQFVDGATEARLGVEVLPMPRNRFPKEFIVILDDPSGDPPADFDPCDDGGEASAVLTVRIETDPCPSFWRFLDWLVNMDSIHLGNSDWYDTVTGVLFVGGSLEEQKEAGGLDWIFHLIALPWKLFFVFVPSIHYLGGWVCFVMSLVYIALLTGVIADLADLFGCVLDIPDMVTAITLVALGTSMPDLFASKGAAQEDPTADASIVNVTGSNSVNVFLGLGLPWTIGSIYWELQPRTQEWEDRYSSVSSRIQGTAFVVESRDLGFNVLAFSCCCVIGLIILGLKRRVTGFELGGPVGVKYSIAVLFACLWFAYIGLAAWRVLRSAASSAEEQTVLLLFSGVLLFFTLIALGFLMVHHLRNVAAPPKEVEPTHDHPEEEAETVDVSLDVGKADDGLGDEGSLDIKPPLVSTEAPSGSRGRCFAKS</sequence>
<feature type="transmembrane region" description="Helical" evidence="8">
    <location>
        <begin position="183"/>
        <end position="202"/>
    </location>
</feature>
<dbReference type="InterPro" id="IPR004836">
    <property type="entry name" value="Na_Ca_Ex"/>
</dbReference>
<dbReference type="InterPro" id="IPR044880">
    <property type="entry name" value="NCX_ion-bd_dom_sf"/>
</dbReference>
<name>A0A7S1WVY8_ALECA</name>
<keyword evidence="4 8" id="KW-1133">Transmembrane helix</keyword>
<dbReference type="Gene3D" id="2.60.40.2030">
    <property type="match status" value="1"/>
</dbReference>
<dbReference type="SUPFAM" id="SSF141072">
    <property type="entry name" value="CalX-like"/>
    <property type="match status" value="1"/>
</dbReference>
<evidence type="ECO:0000256" key="2">
    <source>
        <dbReference type="ARBA" id="ARBA00022448"/>
    </source>
</evidence>
<dbReference type="Gene3D" id="1.20.1420.30">
    <property type="entry name" value="NCX, central ion-binding region"/>
    <property type="match status" value="2"/>
</dbReference>
<evidence type="ECO:0000256" key="5">
    <source>
        <dbReference type="ARBA" id="ARBA00023065"/>
    </source>
</evidence>
<accession>A0A7S1WVY8</accession>
<feature type="transmembrane region" description="Helical" evidence="8">
    <location>
        <begin position="783"/>
        <end position="802"/>
    </location>
</feature>
<evidence type="ECO:0000256" key="1">
    <source>
        <dbReference type="ARBA" id="ARBA00004127"/>
    </source>
</evidence>
<feature type="transmembrane region" description="Helical" evidence="8">
    <location>
        <begin position="123"/>
        <end position="142"/>
    </location>
</feature>
<feature type="transmembrane region" description="Helical" evidence="8">
    <location>
        <begin position="656"/>
        <end position="677"/>
    </location>
</feature>
<feature type="transmembrane region" description="Helical" evidence="8">
    <location>
        <begin position="854"/>
        <end position="875"/>
    </location>
</feature>
<protein>
    <recommendedName>
        <fullName evidence="9">Sodium/calcium exchanger membrane region domain-containing protein</fullName>
    </recommendedName>
</protein>
<feature type="region of interest" description="Disordered" evidence="7">
    <location>
        <begin position="885"/>
        <end position="904"/>
    </location>
</feature>
<feature type="transmembrane region" description="Helical" evidence="8">
    <location>
        <begin position="81"/>
        <end position="103"/>
    </location>
</feature>
<proteinExistence type="predicted"/>
<dbReference type="InterPro" id="IPR004837">
    <property type="entry name" value="NaCa_Exmemb"/>
</dbReference>
<dbReference type="GO" id="GO:0012505">
    <property type="term" value="C:endomembrane system"/>
    <property type="evidence" value="ECO:0007669"/>
    <property type="project" value="UniProtKB-SubCell"/>
</dbReference>
<evidence type="ECO:0000256" key="4">
    <source>
        <dbReference type="ARBA" id="ARBA00022989"/>
    </source>
</evidence>
<dbReference type="AlphaFoldDB" id="A0A7S1WVY8"/>
<evidence type="ECO:0000256" key="8">
    <source>
        <dbReference type="SAM" id="Phobius"/>
    </source>
</evidence>
<dbReference type="PANTHER" id="PTHR11878:SF65">
    <property type="entry name" value="NA_CA-EXCHANGE PROTEIN, ISOFORM G"/>
    <property type="match status" value="1"/>
</dbReference>
<feature type="transmembrane region" description="Helical" evidence="8">
    <location>
        <begin position="154"/>
        <end position="177"/>
    </location>
</feature>
<organism evidence="10">
    <name type="scientific">Alexandrium catenella</name>
    <name type="common">Red tide dinoflagellate</name>
    <name type="synonym">Gonyaulax catenella</name>
    <dbReference type="NCBI Taxonomy" id="2925"/>
    <lineage>
        <taxon>Eukaryota</taxon>
        <taxon>Sar</taxon>
        <taxon>Alveolata</taxon>
        <taxon>Dinophyceae</taxon>
        <taxon>Gonyaulacales</taxon>
        <taxon>Pyrocystaceae</taxon>
        <taxon>Alexandrium</taxon>
    </lineage>
</organism>
<keyword evidence="2" id="KW-0813">Transport</keyword>
<dbReference type="GO" id="GO:0098703">
    <property type="term" value="P:calcium ion import across plasma membrane"/>
    <property type="evidence" value="ECO:0007669"/>
    <property type="project" value="TreeGrafter"/>
</dbReference>
<dbReference type="InterPro" id="IPR038081">
    <property type="entry name" value="CalX-like_sf"/>
</dbReference>
<dbReference type="GO" id="GO:0005432">
    <property type="term" value="F:calcium:sodium antiporter activity"/>
    <property type="evidence" value="ECO:0007669"/>
    <property type="project" value="InterPro"/>
</dbReference>
<evidence type="ECO:0000313" key="10">
    <source>
        <dbReference type="EMBL" id="CAD9190092.1"/>
    </source>
</evidence>
<feature type="domain" description="Sodium/calcium exchanger membrane region" evidence="9">
    <location>
        <begin position="658"/>
        <end position="837"/>
    </location>
</feature>
<evidence type="ECO:0000256" key="6">
    <source>
        <dbReference type="ARBA" id="ARBA00023136"/>
    </source>
</evidence>
<keyword evidence="6 8" id="KW-0472">Membrane</keyword>
<dbReference type="PANTHER" id="PTHR11878">
    <property type="entry name" value="SODIUM/CALCIUM EXCHANGER"/>
    <property type="match status" value="1"/>
</dbReference>
<keyword evidence="5" id="KW-0406">Ion transport</keyword>
<reference evidence="10" key="1">
    <citation type="submission" date="2021-01" db="EMBL/GenBank/DDBJ databases">
        <authorList>
            <person name="Corre E."/>
            <person name="Pelletier E."/>
            <person name="Niang G."/>
            <person name="Scheremetjew M."/>
            <person name="Finn R."/>
            <person name="Kale V."/>
            <person name="Holt S."/>
            <person name="Cochrane G."/>
            <person name="Meng A."/>
            <person name="Brown T."/>
            <person name="Cohen L."/>
        </authorList>
    </citation>
    <scope>NUCLEOTIDE SEQUENCE</scope>
    <source>
        <strain evidence="10">OF101</strain>
    </source>
</reference>
<feature type="compositionally biased region" description="Basic and acidic residues" evidence="7">
    <location>
        <begin position="886"/>
        <end position="895"/>
    </location>
</feature>
<comment type="subcellular location">
    <subcellularLocation>
        <location evidence="1">Endomembrane system</location>
        <topology evidence="1">Multi-pass membrane protein</topology>
    </subcellularLocation>
</comment>
<dbReference type="PRINTS" id="PR01259">
    <property type="entry name" value="NACAEXCHNGR"/>
</dbReference>
<feature type="transmembrane region" description="Helical" evidence="8">
    <location>
        <begin position="822"/>
        <end position="842"/>
    </location>
</feature>
<feature type="domain" description="Sodium/calcium exchanger membrane region" evidence="9">
    <location>
        <begin position="39"/>
        <end position="202"/>
    </location>
</feature>
<feature type="transmembrane region" description="Helical" evidence="8">
    <location>
        <begin position="34"/>
        <end position="61"/>
    </location>
</feature>
<evidence type="ECO:0000256" key="3">
    <source>
        <dbReference type="ARBA" id="ARBA00022692"/>
    </source>
</evidence>
<dbReference type="EMBL" id="HBGE01112146">
    <property type="protein sequence ID" value="CAD9190092.1"/>
    <property type="molecule type" value="Transcribed_RNA"/>
</dbReference>
<dbReference type="Pfam" id="PF01699">
    <property type="entry name" value="Na_Ca_ex"/>
    <property type="match status" value="2"/>
</dbReference>
<dbReference type="InterPro" id="IPR051171">
    <property type="entry name" value="CaCA"/>
</dbReference>